<dbReference type="GO" id="GO:0052546">
    <property type="term" value="P:cell wall pectin metabolic process"/>
    <property type="evidence" value="ECO:0007669"/>
    <property type="project" value="EnsemblPlants"/>
</dbReference>
<dbReference type="InterPro" id="IPR002495">
    <property type="entry name" value="Glyco_trans_8"/>
</dbReference>
<sequence>MTGSGTPLLPFAGASTATGYSSSRWQMNRRVGEAGRKPVKRRFSLTGMIFLMAIFLMAIVAFLGRRQTGAPPDDNHTTKQNEPARVVWPDSKGPGLNLTEEMMDPNSMARQLRDQMTLAKAYVVIAKENSNFQLAWEFSQHIRECQLLLSEAVTHDRRISEEDAGPIIRDMSVLIYQAKELHYDSATTIMKLKAQMQILEERANQASIQSTFLGQLAAEAIPKSLHCFGLRLTMAWAQSTALRSAMKTRAQASRLVDKSLYHFCIFSDNVLATAVVVNSTVQNAKYPEKCVFHIVTDQINFWAMHAWFAMNPPGDAAIEIQDVDEFTWLNASYVPVLKQLQDAEMQSYYFKASMEEPKNTIKFRNPKYMSMLNHLRFYIPEVYPALDKLVFLDDDVVVQKDLSPLFELDLKGNVNGAVETCLESFHRFHKYLNFSHPLIRDSFDPDACGWAFGMNVFDLVAWRENDITRTYHYWQEQNVNRTLWKLGTLPPGLLTFYARTLPVDRSWHVLGLGYDQNVDFKLIENAAVIHYNGNMKPWLKLAMTKYKPLWSQYVNYSQPIIQQCNIK</sequence>
<feature type="transmembrane region" description="Helical" evidence="4">
    <location>
        <begin position="43"/>
        <end position="64"/>
    </location>
</feature>
<accession>A0A388KQE8</accession>
<organism evidence="6 7">
    <name type="scientific">Chara braunii</name>
    <name type="common">Braun's stonewort</name>
    <dbReference type="NCBI Taxonomy" id="69332"/>
    <lineage>
        <taxon>Eukaryota</taxon>
        <taxon>Viridiplantae</taxon>
        <taxon>Streptophyta</taxon>
        <taxon>Charophyceae</taxon>
        <taxon>Charales</taxon>
        <taxon>Characeae</taxon>
        <taxon>Chara</taxon>
    </lineage>
</organism>
<dbReference type="PANTHER" id="PTHR32116:SF20">
    <property type="entry name" value="HEXOSYLTRANSFERASE GAUT11"/>
    <property type="match status" value="1"/>
</dbReference>
<comment type="pathway">
    <text evidence="1 4">Glycan metabolism; pectin biosynthesis.</text>
</comment>
<dbReference type="OMA" id="FFQAQQF"/>
<keyword evidence="4" id="KW-0472">Membrane</keyword>
<dbReference type="GO" id="GO:0010442">
    <property type="term" value="P:guard cell morphogenesis"/>
    <property type="evidence" value="ECO:0007669"/>
    <property type="project" value="EnsemblPlants"/>
</dbReference>
<keyword evidence="4" id="KW-1133">Transmembrane helix</keyword>
<proteinExistence type="inferred from homology"/>
<dbReference type="Pfam" id="PF01501">
    <property type="entry name" value="Glyco_transf_8"/>
    <property type="match status" value="1"/>
</dbReference>
<dbReference type="GO" id="GO:0000137">
    <property type="term" value="C:Golgi cis cisterna"/>
    <property type="evidence" value="ECO:0007669"/>
    <property type="project" value="EnsemblPlants"/>
</dbReference>
<evidence type="ECO:0000256" key="3">
    <source>
        <dbReference type="ARBA" id="ARBA00022676"/>
    </source>
</evidence>
<dbReference type="UniPathway" id="UPA00845"/>
<keyword evidence="4" id="KW-0961">Cell wall biogenesis/degradation</keyword>
<keyword evidence="4" id="KW-0333">Golgi apparatus</keyword>
<dbReference type="Gramene" id="GBG72269">
    <property type="protein sequence ID" value="GBG72269"/>
    <property type="gene ID" value="CBR_g11198"/>
</dbReference>
<dbReference type="EMBL" id="BFEA01000161">
    <property type="protein sequence ID" value="GBG72269.1"/>
    <property type="molecule type" value="Genomic_DNA"/>
</dbReference>
<evidence type="ECO:0000256" key="4">
    <source>
        <dbReference type="RuleBase" id="RU362027"/>
    </source>
</evidence>
<dbReference type="InterPro" id="IPR029993">
    <property type="entry name" value="GAUT"/>
</dbReference>
<protein>
    <recommendedName>
        <fullName evidence="4">Hexosyltransferase</fullName>
        <ecNumber evidence="4">2.4.1.-</ecNumber>
    </recommendedName>
</protein>
<keyword evidence="3 4" id="KW-0328">Glycosyltransferase</keyword>
<evidence type="ECO:0000256" key="5">
    <source>
        <dbReference type="SAM" id="MobiDB-lite"/>
    </source>
</evidence>
<dbReference type="EC" id="2.4.1.-" evidence="4"/>
<dbReference type="AlphaFoldDB" id="A0A388KQE8"/>
<dbReference type="CDD" id="cd06429">
    <property type="entry name" value="GT8_like_1"/>
    <property type="match status" value="1"/>
</dbReference>
<dbReference type="Proteomes" id="UP000265515">
    <property type="component" value="Unassembled WGS sequence"/>
</dbReference>
<evidence type="ECO:0000256" key="1">
    <source>
        <dbReference type="ARBA" id="ARBA00004877"/>
    </source>
</evidence>
<evidence type="ECO:0000313" key="6">
    <source>
        <dbReference type="EMBL" id="GBG72269.1"/>
    </source>
</evidence>
<dbReference type="InterPro" id="IPR029044">
    <property type="entry name" value="Nucleotide-diphossugar_trans"/>
</dbReference>
<evidence type="ECO:0000256" key="2">
    <source>
        <dbReference type="ARBA" id="ARBA00006351"/>
    </source>
</evidence>
<dbReference type="GO" id="GO:0048358">
    <property type="term" value="P:mucilage pectin biosynthetic process"/>
    <property type="evidence" value="ECO:0007669"/>
    <property type="project" value="EnsemblPlants"/>
</dbReference>
<comment type="subcellular location">
    <subcellularLocation>
        <location evidence="4">Golgi apparatus membrane</location>
        <topology evidence="4">Single-pass type II membrane protein</topology>
    </subcellularLocation>
</comment>
<comment type="similarity">
    <text evidence="2 4">Belongs to the glycosyltransferase 8 family.</text>
</comment>
<dbReference type="STRING" id="69332.A0A388KQE8"/>
<dbReference type="OrthoDB" id="411524at2759"/>
<dbReference type="Gene3D" id="3.90.550.10">
    <property type="entry name" value="Spore Coat Polysaccharide Biosynthesis Protein SpsA, Chain A"/>
    <property type="match status" value="1"/>
</dbReference>
<dbReference type="GO" id="GO:0047262">
    <property type="term" value="F:polygalacturonate 4-alpha-galacturonosyltransferase activity"/>
    <property type="evidence" value="ECO:0007669"/>
    <property type="project" value="InterPro"/>
</dbReference>
<feature type="region of interest" description="Disordered" evidence="5">
    <location>
        <begin position="70"/>
        <end position="91"/>
    </location>
</feature>
<reference evidence="6 7" key="1">
    <citation type="journal article" date="2018" name="Cell">
        <title>The Chara Genome: Secondary Complexity and Implications for Plant Terrestrialization.</title>
        <authorList>
            <person name="Nishiyama T."/>
            <person name="Sakayama H."/>
            <person name="Vries J.D."/>
            <person name="Buschmann H."/>
            <person name="Saint-Marcoux D."/>
            <person name="Ullrich K.K."/>
            <person name="Haas F.B."/>
            <person name="Vanderstraeten L."/>
            <person name="Becker D."/>
            <person name="Lang D."/>
            <person name="Vosolsobe S."/>
            <person name="Rombauts S."/>
            <person name="Wilhelmsson P.K.I."/>
            <person name="Janitza P."/>
            <person name="Kern R."/>
            <person name="Heyl A."/>
            <person name="Rumpler F."/>
            <person name="Villalobos L.I.A.C."/>
            <person name="Clay J.M."/>
            <person name="Skokan R."/>
            <person name="Toyoda A."/>
            <person name="Suzuki Y."/>
            <person name="Kagoshima H."/>
            <person name="Schijlen E."/>
            <person name="Tajeshwar N."/>
            <person name="Catarino B."/>
            <person name="Hetherington A.J."/>
            <person name="Saltykova A."/>
            <person name="Bonnot C."/>
            <person name="Breuninger H."/>
            <person name="Symeonidi A."/>
            <person name="Radhakrishnan G.V."/>
            <person name="Van Nieuwerburgh F."/>
            <person name="Deforce D."/>
            <person name="Chang C."/>
            <person name="Karol K.G."/>
            <person name="Hedrich R."/>
            <person name="Ulvskov P."/>
            <person name="Glockner G."/>
            <person name="Delwiche C.F."/>
            <person name="Petrasek J."/>
            <person name="Van de Peer Y."/>
            <person name="Friml J."/>
            <person name="Beilby M."/>
            <person name="Dolan L."/>
            <person name="Kohara Y."/>
            <person name="Sugano S."/>
            <person name="Fujiyama A."/>
            <person name="Delaux P.-M."/>
            <person name="Quint M."/>
            <person name="TheiBen G."/>
            <person name="Hagemann M."/>
            <person name="Harholt J."/>
            <person name="Dunand C."/>
            <person name="Zachgo S."/>
            <person name="Langdale J."/>
            <person name="Maumus F."/>
            <person name="Straeten D.V.D."/>
            <person name="Gould S.B."/>
            <person name="Rensing S.A."/>
        </authorList>
    </citation>
    <scope>NUCLEOTIDE SEQUENCE [LARGE SCALE GENOMIC DNA]</scope>
    <source>
        <strain evidence="6 7">S276</strain>
    </source>
</reference>
<dbReference type="PANTHER" id="PTHR32116">
    <property type="entry name" value="GALACTURONOSYLTRANSFERASE 4-RELATED"/>
    <property type="match status" value="1"/>
</dbReference>
<keyword evidence="3 4" id="KW-0808">Transferase</keyword>
<keyword evidence="4" id="KW-0812">Transmembrane</keyword>
<dbReference type="Pfam" id="PF25557">
    <property type="entry name" value="GAUT_1"/>
    <property type="match status" value="1"/>
</dbReference>
<dbReference type="GO" id="GO:0000139">
    <property type="term" value="C:Golgi membrane"/>
    <property type="evidence" value="ECO:0007669"/>
    <property type="project" value="UniProtKB-SubCell"/>
</dbReference>
<name>A0A388KQE8_CHABU</name>
<dbReference type="SUPFAM" id="SSF53448">
    <property type="entry name" value="Nucleotide-diphospho-sugar transferases"/>
    <property type="match status" value="1"/>
</dbReference>
<evidence type="ECO:0000313" key="7">
    <source>
        <dbReference type="Proteomes" id="UP000265515"/>
    </source>
</evidence>
<keyword evidence="7" id="KW-1185">Reference proteome</keyword>
<gene>
    <name evidence="6" type="ORF">CBR_g11198</name>
</gene>
<comment type="caution">
    <text evidence="6">The sequence shown here is derived from an EMBL/GenBank/DDBJ whole genome shotgun (WGS) entry which is preliminary data.</text>
</comment>